<feature type="transmembrane region" description="Helical" evidence="8">
    <location>
        <begin position="85"/>
        <end position="111"/>
    </location>
</feature>
<dbReference type="InterPro" id="IPR027359">
    <property type="entry name" value="Volt_channel_dom_sf"/>
</dbReference>
<name>A0AA36JQJ4_9DINO</name>
<keyword evidence="3 8" id="KW-1133">Transmembrane helix</keyword>
<evidence type="ECO:0000256" key="7">
    <source>
        <dbReference type="SAM" id="MobiDB-lite"/>
    </source>
</evidence>
<comment type="similarity">
    <text evidence="5">Belongs to the PspA/Vipp/IM30 family.</text>
</comment>
<dbReference type="PANTHER" id="PTHR31088:SF6">
    <property type="entry name" value="PHAGE SHOCK PROTEIN A"/>
    <property type="match status" value="1"/>
</dbReference>
<evidence type="ECO:0000256" key="2">
    <source>
        <dbReference type="ARBA" id="ARBA00022692"/>
    </source>
</evidence>
<keyword evidence="6" id="KW-0175">Coiled coil</keyword>
<dbReference type="InterPro" id="IPR007157">
    <property type="entry name" value="PspA_VIPP1"/>
</dbReference>
<sequence length="677" mass="75448">MSGGASGSLGSLGALLQTQRSRYRVSHYGTNARSDSSLRGPARHAEKAQGGRGANWPLWSGSGVSREVGVSFILEIILRVMADGWIWFFAAGNAVDVILILVTGVVPSYILKPFFNVDSGELRIGQALRCVRLIRILKSVRTISAFRILWSLVSGIVDSGRILLWTLTIITVVLYMFSIFFVQLLVHSGLALTEEQNELVRLYFTTVPETMFTLFQCLTLDSWTGFSRILQIDQPVIGVLWLLYVAVACMVLNNLVIAVIVNNAFARAEQDEELQASIARETTEAEMNDLRILFDEIHPSEEESEEPKYLTQEDYDLAVESNHPSLWTKLKLVNLEEDEIKNLWKYLDFPPEIDKEEFASQIRALKGECKAKHSYTVAMNLKKLDARLHQARAHLETHKNICETLKKETTQVQLELSRALSEARFAAANASPATLLLTIDVTTAANMVGMTGRRSGALLPSAFLLLLGGLCTAANVNKVLQGFEDPEKVLDQALDDMQGDLIRVRQSYAEVLATQRKLQSQKQQEDRIALDWYRRAELAVEKGDDELAKEALARRQRAVNKVNDLQAQIDAMTVSVEKLFDSVKALEARIAISKEEKEELIARARTAKTTSQVNEMLSDLTSVGSTGAFERMKEKVELLENRAEDELAKLKGQKALPAGFSGIDGELEAMRKKTTAK</sequence>
<evidence type="ECO:0000256" key="1">
    <source>
        <dbReference type="ARBA" id="ARBA00004141"/>
    </source>
</evidence>
<dbReference type="InterPro" id="IPR005821">
    <property type="entry name" value="Ion_trans_dom"/>
</dbReference>
<feature type="coiled-coil region" evidence="6">
    <location>
        <begin position="381"/>
        <end position="408"/>
    </location>
</feature>
<dbReference type="EMBL" id="CAUJNA010003794">
    <property type="protein sequence ID" value="CAJ1409920.1"/>
    <property type="molecule type" value="Genomic_DNA"/>
</dbReference>
<evidence type="ECO:0000256" key="4">
    <source>
        <dbReference type="ARBA" id="ARBA00023136"/>
    </source>
</evidence>
<feature type="domain" description="Ion transport" evidence="9">
    <location>
        <begin position="70"/>
        <end position="264"/>
    </location>
</feature>
<dbReference type="SUPFAM" id="SSF81324">
    <property type="entry name" value="Voltage-gated potassium channels"/>
    <property type="match status" value="1"/>
</dbReference>
<dbReference type="GO" id="GO:0005216">
    <property type="term" value="F:monoatomic ion channel activity"/>
    <property type="evidence" value="ECO:0007669"/>
    <property type="project" value="InterPro"/>
</dbReference>
<dbReference type="Pfam" id="PF00520">
    <property type="entry name" value="Ion_trans"/>
    <property type="match status" value="1"/>
</dbReference>
<protein>
    <recommendedName>
        <fullName evidence="9">Ion transport domain-containing protein</fullName>
    </recommendedName>
</protein>
<dbReference type="GO" id="GO:0016020">
    <property type="term" value="C:membrane"/>
    <property type="evidence" value="ECO:0007669"/>
    <property type="project" value="UniProtKB-SubCell"/>
</dbReference>
<dbReference type="AlphaFoldDB" id="A0AA36JQJ4"/>
<keyword evidence="4 8" id="KW-0472">Membrane</keyword>
<feature type="transmembrane region" description="Helical" evidence="8">
    <location>
        <begin position="162"/>
        <end position="186"/>
    </location>
</feature>
<proteinExistence type="inferred from homology"/>
<reference evidence="10" key="1">
    <citation type="submission" date="2023-08" db="EMBL/GenBank/DDBJ databases">
        <authorList>
            <person name="Chen Y."/>
            <person name="Shah S."/>
            <person name="Dougan E. K."/>
            <person name="Thang M."/>
            <person name="Chan C."/>
        </authorList>
    </citation>
    <scope>NUCLEOTIDE SEQUENCE</scope>
</reference>
<feature type="coiled-coil region" evidence="6">
    <location>
        <begin position="629"/>
        <end position="656"/>
    </location>
</feature>
<dbReference type="Proteomes" id="UP001178507">
    <property type="component" value="Unassembled WGS sequence"/>
</dbReference>
<gene>
    <name evidence="10" type="ORF">EVOR1521_LOCUS30886</name>
</gene>
<comment type="subcellular location">
    <subcellularLocation>
        <location evidence="1">Membrane</location>
        <topology evidence="1">Multi-pass membrane protein</topology>
    </subcellularLocation>
</comment>
<keyword evidence="11" id="KW-1185">Reference proteome</keyword>
<dbReference type="Pfam" id="PF04012">
    <property type="entry name" value="PspA_IM30"/>
    <property type="match status" value="1"/>
</dbReference>
<organism evidence="10 11">
    <name type="scientific">Effrenium voratum</name>
    <dbReference type="NCBI Taxonomy" id="2562239"/>
    <lineage>
        <taxon>Eukaryota</taxon>
        <taxon>Sar</taxon>
        <taxon>Alveolata</taxon>
        <taxon>Dinophyceae</taxon>
        <taxon>Suessiales</taxon>
        <taxon>Symbiodiniaceae</taxon>
        <taxon>Effrenium</taxon>
    </lineage>
</organism>
<keyword evidence="2 8" id="KW-0812">Transmembrane</keyword>
<evidence type="ECO:0000256" key="3">
    <source>
        <dbReference type="ARBA" id="ARBA00022989"/>
    </source>
</evidence>
<evidence type="ECO:0000259" key="9">
    <source>
        <dbReference type="Pfam" id="PF00520"/>
    </source>
</evidence>
<comment type="caution">
    <text evidence="10">The sequence shown here is derived from an EMBL/GenBank/DDBJ whole genome shotgun (WGS) entry which is preliminary data.</text>
</comment>
<feature type="region of interest" description="Disordered" evidence="7">
    <location>
        <begin position="29"/>
        <end position="52"/>
    </location>
</feature>
<accession>A0AA36JQJ4</accession>
<evidence type="ECO:0000256" key="8">
    <source>
        <dbReference type="SAM" id="Phobius"/>
    </source>
</evidence>
<evidence type="ECO:0000256" key="6">
    <source>
        <dbReference type="SAM" id="Coils"/>
    </source>
</evidence>
<dbReference type="PANTHER" id="PTHR31088">
    <property type="entry name" value="MEMBRANE-ASSOCIATED PROTEIN VIPP1, CHLOROPLASTIC"/>
    <property type="match status" value="1"/>
</dbReference>
<dbReference type="Gene3D" id="1.20.120.350">
    <property type="entry name" value="Voltage-gated potassium channels. Chain C"/>
    <property type="match status" value="1"/>
</dbReference>
<evidence type="ECO:0000256" key="5">
    <source>
        <dbReference type="ARBA" id="ARBA00043985"/>
    </source>
</evidence>
<dbReference type="Gene3D" id="1.10.287.70">
    <property type="match status" value="1"/>
</dbReference>
<evidence type="ECO:0000313" key="11">
    <source>
        <dbReference type="Proteomes" id="UP001178507"/>
    </source>
</evidence>
<feature type="coiled-coil region" evidence="6">
    <location>
        <begin position="548"/>
        <end position="603"/>
    </location>
</feature>
<feature type="transmembrane region" description="Helical" evidence="8">
    <location>
        <begin position="236"/>
        <end position="261"/>
    </location>
</feature>
<evidence type="ECO:0000313" key="10">
    <source>
        <dbReference type="EMBL" id="CAJ1409920.1"/>
    </source>
</evidence>